<feature type="domain" description="C2H2-type" evidence="9">
    <location>
        <begin position="247"/>
        <end position="276"/>
    </location>
</feature>
<feature type="domain" description="C2H2-type" evidence="9">
    <location>
        <begin position="277"/>
        <end position="304"/>
    </location>
</feature>
<dbReference type="AlphaFoldDB" id="A0A914DRA0"/>
<keyword evidence="3" id="KW-0677">Repeat</keyword>
<dbReference type="GO" id="GO:0008270">
    <property type="term" value="F:zinc ion binding"/>
    <property type="evidence" value="ECO:0007669"/>
    <property type="project" value="UniProtKB-KW"/>
</dbReference>
<dbReference type="SUPFAM" id="SSF57667">
    <property type="entry name" value="beta-beta-alpha zinc fingers"/>
    <property type="match status" value="2"/>
</dbReference>
<keyword evidence="2" id="KW-0479">Metal-binding</keyword>
<dbReference type="PROSITE" id="PS50157">
    <property type="entry name" value="ZINC_FINGER_C2H2_2"/>
    <property type="match status" value="3"/>
</dbReference>
<dbReference type="FunFam" id="3.30.160.60:FF:000446">
    <property type="entry name" value="Zinc finger protein"/>
    <property type="match status" value="1"/>
</dbReference>
<dbReference type="WBParaSite" id="ACRNAN_scaffold3713.g17597.t1">
    <property type="protein sequence ID" value="ACRNAN_scaffold3713.g17597.t1"/>
    <property type="gene ID" value="ACRNAN_scaffold3713.g17597"/>
</dbReference>
<reference evidence="11" key="1">
    <citation type="submission" date="2022-11" db="UniProtKB">
        <authorList>
            <consortium name="WormBaseParasite"/>
        </authorList>
    </citation>
    <scope>IDENTIFICATION</scope>
</reference>
<dbReference type="SMART" id="SM00355">
    <property type="entry name" value="ZnF_C2H2"/>
    <property type="match status" value="3"/>
</dbReference>
<dbReference type="PANTHER" id="PTHR23235">
    <property type="entry name" value="KRUEPPEL-LIKE TRANSCRIPTION FACTOR"/>
    <property type="match status" value="1"/>
</dbReference>
<dbReference type="PANTHER" id="PTHR23235:SF166">
    <property type="entry name" value="DENDRITIC ARBOR REDUCTION PROTEIN 1"/>
    <property type="match status" value="1"/>
</dbReference>
<keyword evidence="5" id="KW-0862">Zinc</keyword>
<dbReference type="FunFam" id="3.30.160.60:FF:000021">
    <property type="entry name" value="Basic krueppel-like factor 3"/>
    <property type="match status" value="1"/>
</dbReference>
<evidence type="ECO:0000256" key="5">
    <source>
        <dbReference type="ARBA" id="ARBA00022833"/>
    </source>
</evidence>
<dbReference type="FunFam" id="3.30.160.60:FF:000018">
    <property type="entry name" value="Krueppel-like factor 15"/>
    <property type="match status" value="1"/>
</dbReference>
<keyword evidence="6" id="KW-0539">Nucleus</keyword>
<dbReference type="Pfam" id="PF00096">
    <property type="entry name" value="zf-C2H2"/>
    <property type="match status" value="3"/>
</dbReference>
<proteinExistence type="predicted"/>
<evidence type="ECO:0000256" key="7">
    <source>
        <dbReference type="PROSITE-ProRule" id="PRU00042"/>
    </source>
</evidence>
<dbReference type="GO" id="GO:0000122">
    <property type="term" value="P:negative regulation of transcription by RNA polymerase II"/>
    <property type="evidence" value="ECO:0007669"/>
    <property type="project" value="UniProtKB-ARBA"/>
</dbReference>
<dbReference type="InterPro" id="IPR036236">
    <property type="entry name" value="Znf_C2H2_sf"/>
</dbReference>
<evidence type="ECO:0000256" key="1">
    <source>
        <dbReference type="ARBA" id="ARBA00004123"/>
    </source>
</evidence>
<organism evidence="10 11">
    <name type="scientific">Acrobeloides nanus</name>
    <dbReference type="NCBI Taxonomy" id="290746"/>
    <lineage>
        <taxon>Eukaryota</taxon>
        <taxon>Metazoa</taxon>
        <taxon>Ecdysozoa</taxon>
        <taxon>Nematoda</taxon>
        <taxon>Chromadorea</taxon>
        <taxon>Rhabditida</taxon>
        <taxon>Tylenchina</taxon>
        <taxon>Cephalobomorpha</taxon>
        <taxon>Cephaloboidea</taxon>
        <taxon>Cephalobidae</taxon>
        <taxon>Acrobeloides</taxon>
    </lineage>
</organism>
<evidence type="ECO:0000256" key="4">
    <source>
        <dbReference type="ARBA" id="ARBA00022771"/>
    </source>
</evidence>
<evidence type="ECO:0000256" key="6">
    <source>
        <dbReference type="ARBA" id="ARBA00023242"/>
    </source>
</evidence>
<sequence length="325" mass="36798">MSQDITDSLKIVENYFGLDSAIDIKPDFIYHHSQRPTISSTTHCQENDDLFFSTLPHIKVEPASTISTHYGTHYYGDGLDLHDAAFYSPYQPNLSHVDMYGTMLTTSTHVQDSHHYIIGQGHAHAHFGHPPMQKQSSTSSTISTLSTASSSSEASVSSTSTKFSRSSVSPPLEEGILGILPPEICEKVFRPPSAVHPNNYTRTPRRNKMELNEKRVHYCMEPGCKKVYTKSSHLKAHQRLHTGEKPYNCIWPGCKWQFARSDELTRHYRKHTGAKPFRCSSCTRCFARSDHLQLHMKRHMPKAINSPSLPMMATQTTTNIFYSQL</sequence>
<dbReference type="PROSITE" id="PS00028">
    <property type="entry name" value="ZINC_FINGER_C2H2_1"/>
    <property type="match status" value="3"/>
</dbReference>
<evidence type="ECO:0000259" key="9">
    <source>
        <dbReference type="PROSITE" id="PS50157"/>
    </source>
</evidence>
<keyword evidence="4 7" id="KW-0863">Zinc-finger</keyword>
<name>A0A914DRA0_9BILA</name>
<feature type="domain" description="C2H2-type" evidence="9">
    <location>
        <begin position="217"/>
        <end position="246"/>
    </location>
</feature>
<feature type="region of interest" description="Disordered" evidence="8">
    <location>
        <begin position="126"/>
        <end position="167"/>
    </location>
</feature>
<feature type="compositionally biased region" description="Low complexity" evidence="8">
    <location>
        <begin position="136"/>
        <end position="167"/>
    </location>
</feature>
<keyword evidence="10" id="KW-1185">Reference proteome</keyword>
<evidence type="ECO:0000256" key="3">
    <source>
        <dbReference type="ARBA" id="ARBA00022737"/>
    </source>
</evidence>
<dbReference type="Proteomes" id="UP000887540">
    <property type="component" value="Unplaced"/>
</dbReference>
<dbReference type="GO" id="GO:0000981">
    <property type="term" value="F:DNA-binding transcription factor activity, RNA polymerase II-specific"/>
    <property type="evidence" value="ECO:0007669"/>
    <property type="project" value="TreeGrafter"/>
</dbReference>
<evidence type="ECO:0000313" key="11">
    <source>
        <dbReference type="WBParaSite" id="ACRNAN_scaffold3713.g17597.t1"/>
    </source>
</evidence>
<dbReference type="InterPro" id="IPR013087">
    <property type="entry name" value="Znf_C2H2_type"/>
</dbReference>
<dbReference type="GO" id="GO:0005634">
    <property type="term" value="C:nucleus"/>
    <property type="evidence" value="ECO:0007669"/>
    <property type="project" value="UniProtKB-SubCell"/>
</dbReference>
<comment type="subcellular location">
    <subcellularLocation>
        <location evidence="1">Nucleus</location>
    </subcellularLocation>
</comment>
<evidence type="ECO:0000256" key="2">
    <source>
        <dbReference type="ARBA" id="ARBA00022723"/>
    </source>
</evidence>
<evidence type="ECO:0000256" key="8">
    <source>
        <dbReference type="SAM" id="MobiDB-lite"/>
    </source>
</evidence>
<dbReference type="Gene3D" id="3.30.160.60">
    <property type="entry name" value="Classic Zinc Finger"/>
    <property type="match status" value="3"/>
</dbReference>
<dbReference type="GO" id="GO:0000978">
    <property type="term" value="F:RNA polymerase II cis-regulatory region sequence-specific DNA binding"/>
    <property type="evidence" value="ECO:0007669"/>
    <property type="project" value="TreeGrafter"/>
</dbReference>
<accession>A0A914DRA0</accession>
<evidence type="ECO:0000313" key="10">
    <source>
        <dbReference type="Proteomes" id="UP000887540"/>
    </source>
</evidence>
<protein>
    <submittedName>
        <fullName evidence="11">C2H2-type domain-containing protein</fullName>
    </submittedName>
</protein>